<name>A0A1I2ECI5_9ACTN</name>
<dbReference type="InterPro" id="IPR000835">
    <property type="entry name" value="HTH_MarR-typ"/>
</dbReference>
<dbReference type="Gene3D" id="1.10.10.10">
    <property type="entry name" value="Winged helix-like DNA-binding domain superfamily/Winged helix DNA-binding domain"/>
    <property type="match status" value="1"/>
</dbReference>
<feature type="domain" description="HTH marR-type" evidence="2">
    <location>
        <begin position="50"/>
        <end position="93"/>
    </location>
</feature>
<dbReference type="AlphaFoldDB" id="A0A1I2ECI5"/>
<keyword evidence="4" id="KW-1185">Reference proteome</keyword>
<protein>
    <submittedName>
        <fullName evidence="3">Sugar kinase of the NBD/HSP70 family, may contain an N-terminal HTH domain</fullName>
    </submittedName>
</protein>
<dbReference type="STRING" id="380248.SAMN05216251_106144"/>
<gene>
    <name evidence="3" type="ORF">SAMN05216251_106144</name>
</gene>
<reference evidence="3 4" key="1">
    <citation type="submission" date="2016-10" db="EMBL/GenBank/DDBJ databases">
        <authorList>
            <person name="de Groot N.N."/>
        </authorList>
    </citation>
    <scope>NUCLEOTIDE SEQUENCE [LARGE SCALE GENOMIC DNA]</scope>
    <source>
        <strain evidence="3 4">CGMCC 4.3510</strain>
    </source>
</reference>
<accession>A0A1I2ECI5</accession>
<sequence>MREAARETVCEEAGVTVRGGDGVTAGGKDRGTASVIRRGANLPRVGDFNESVVLDAIRRHPTGLSRVELARATGLSSQTVSNITRRLLDQGVARESGKQPMGNGKPRTLLEIVPASRYALGVHLDPAVITCVLVDLLGTVVAQRSRATPRGGDTDKIAADMAASVSGLVAESGADRDRILGLGIAAPGPIDATAGWVVDPPELHGWGRYPLRDRLSEATGFTAVLDKDVTAAVVAERWTGAATDSRNLLFFYFGTGTGMGMVVDDAVLRGVSGNAGEVGGLGAGCSTRTLVEEAVALGVLGTEYAVTNPADAQRGVERLAAMTAEGDARADGILERLAIRIGRGVCTAATLLDIDTIVFGGPTWHLLADRLLPTIEPMVAGSPFVKATHPTAVVSTTLGANVAAVGAASLVLDSTLSAQPRTLLLT</sequence>
<dbReference type="Proteomes" id="UP000199323">
    <property type="component" value="Unassembled WGS sequence"/>
</dbReference>
<dbReference type="SUPFAM" id="SSF53067">
    <property type="entry name" value="Actin-like ATPase domain"/>
    <property type="match status" value="1"/>
</dbReference>
<dbReference type="GO" id="GO:0016301">
    <property type="term" value="F:kinase activity"/>
    <property type="evidence" value="ECO:0007669"/>
    <property type="project" value="UniProtKB-KW"/>
</dbReference>
<dbReference type="GO" id="GO:0003700">
    <property type="term" value="F:DNA-binding transcription factor activity"/>
    <property type="evidence" value="ECO:0007669"/>
    <property type="project" value="InterPro"/>
</dbReference>
<evidence type="ECO:0000259" key="2">
    <source>
        <dbReference type="Pfam" id="PF12802"/>
    </source>
</evidence>
<dbReference type="InterPro" id="IPR000600">
    <property type="entry name" value="ROK"/>
</dbReference>
<dbReference type="SUPFAM" id="SSF46785">
    <property type="entry name" value="Winged helix' DNA-binding domain"/>
    <property type="match status" value="1"/>
</dbReference>
<organism evidence="3 4">
    <name type="scientific">Actinacidiphila alni</name>
    <dbReference type="NCBI Taxonomy" id="380248"/>
    <lineage>
        <taxon>Bacteria</taxon>
        <taxon>Bacillati</taxon>
        <taxon>Actinomycetota</taxon>
        <taxon>Actinomycetes</taxon>
        <taxon>Kitasatosporales</taxon>
        <taxon>Streptomycetaceae</taxon>
        <taxon>Actinacidiphila</taxon>
    </lineage>
</organism>
<dbReference type="EMBL" id="FONG01000006">
    <property type="protein sequence ID" value="SFE90575.1"/>
    <property type="molecule type" value="Genomic_DNA"/>
</dbReference>
<keyword evidence="3" id="KW-0418">Kinase</keyword>
<dbReference type="Pfam" id="PF12802">
    <property type="entry name" value="MarR_2"/>
    <property type="match status" value="1"/>
</dbReference>
<dbReference type="InterPro" id="IPR036388">
    <property type="entry name" value="WH-like_DNA-bd_sf"/>
</dbReference>
<proteinExistence type="inferred from homology"/>
<keyword evidence="3" id="KW-0808">Transferase</keyword>
<dbReference type="PANTHER" id="PTHR18964">
    <property type="entry name" value="ROK (REPRESSOR, ORF, KINASE) FAMILY"/>
    <property type="match status" value="1"/>
</dbReference>
<dbReference type="PANTHER" id="PTHR18964:SF173">
    <property type="entry name" value="GLUCOKINASE"/>
    <property type="match status" value="1"/>
</dbReference>
<evidence type="ECO:0000256" key="1">
    <source>
        <dbReference type="ARBA" id="ARBA00006479"/>
    </source>
</evidence>
<dbReference type="CDD" id="cd23763">
    <property type="entry name" value="ASKHA_ATPase_ROK"/>
    <property type="match status" value="1"/>
</dbReference>
<dbReference type="Gene3D" id="3.30.420.40">
    <property type="match status" value="2"/>
</dbReference>
<comment type="similarity">
    <text evidence="1">Belongs to the ROK (NagC/XylR) family.</text>
</comment>
<evidence type="ECO:0000313" key="3">
    <source>
        <dbReference type="EMBL" id="SFE90575.1"/>
    </source>
</evidence>
<dbReference type="InterPro" id="IPR036390">
    <property type="entry name" value="WH_DNA-bd_sf"/>
</dbReference>
<dbReference type="InterPro" id="IPR043129">
    <property type="entry name" value="ATPase_NBD"/>
</dbReference>
<dbReference type="Pfam" id="PF00480">
    <property type="entry name" value="ROK"/>
    <property type="match status" value="1"/>
</dbReference>
<evidence type="ECO:0000313" key="4">
    <source>
        <dbReference type="Proteomes" id="UP000199323"/>
    </source>
</evidence>